<organism evidence="1 3">
    <name type="scientific">Corynebacterium kutscheri</name>
    <dbReference type="NCBI Taxonomy" id="35755"/>
    <lineage>
        <taxon>Bacteria</taxon>
        <taxon>Bacillati</taxon>
        <taxon>Actinomycetota</taxon>
        <taxon>Actinomycetes</taxon>
        <taxon>Mycobacteriales</taxon>
        <taxon>Corynebacteriaceae</taxon>
        <taxon>Corynebacterium</taxon>
    </lineage>
</organism>
<reference evidence="2 4" key="2">
    <citation type="submission" date="2018-12" db="EMBL/GenBank/DDBJ databases">
        <authorList>
            <consortium name="Pathogen Informatics"/>
        </authorList>
    </citation>
    <scope>NUCLEOTIDE SEQUENCE [LARGE SCALE GENOMIC DNA]</scope>
    <source>
        <strain evidence="2 4">NCTC949</strain>
    </source>
</reference>
<evidence type="ECO:0000313" key="3">
    <source>
        <dbReference type="Proteomes" id="UP000033457"/>
    </source>
</evidence>
<keyword evidence="3" id="KW-1185">Reference proteome</keyword>
<evidence type="ECO:0000313" key="4">
    <source>
        <dbReference type="Proteomes" id="UP000271380"/>
    </source>
</evidence>
<dbReference type="EMBL" id="CP011312">
    <property type="protein sequence ID" value="AKE41039.1"/>
    <property type="molecule type" value="Genomic_DNA"/>
</dbReference>
<dbReference type="OrthoDB" id="4419104at2"/>
<dbReference type="HOGENOM" id="CLU_040016_0_0_11"/>
<dbReference type="RefSeq" id="WP_126316852.1">
    <property type="nucleotide sequence ID" value="NZ_CP011312.1"/>
</dbReference>
<gene>
    <name evidence="2" type="ORF">NCTC949_01399</name>
    <name evidence="1" type="ORF">UL82_04170</name>
</gene>
<sequence>MRRNWVAVLAIMGCIVACTPADKDPRAGISRTGSDPYLEARVDNLNRHVSQSFAATPRVIGGDENTGVAASQLFFDASDTVVIAADNVQDQLRAASIAVVSHAPMLTLIEGKRMSILEEIVRLGARYILTVGSVDIAASTGGMVVQHDPGNFAALGQMTAVQFHPHYITHAGNVVREVAHLDSDTPELLLPGWDPHMQEKILTNSYDDGHKKNKAAAFPAQSKRDAGIAPIVIADGQSSIAAIATARSYGADVRVMDYPDPRISRNNMKMVAGLYDQPLIALGDHFGTDAQLAEQIRLGEEIPTQILGGGSLVFPGRTMIALRVSDEDPYQITRELEAKISDYTHRSDNQLVPTVVVDNTADPAVLVKWAKTMAHVGGYVFAYIGAEQLVEETLNYYQEALNQENVGVIVDKRNPIELNAAINWLDHFVDERALPQKAVVLPAQQIDGLDLASLRLSFVMYSDLAAQSNHVRAQEIYATTFADAAIQTIHRAVALPSDQSVAHIVVDYVTQFLPHPVLYIYSR</sequence>
<dbReference type="EMBL" id="LR134377">
    <property type="protein sequence ID" value="VEH06928.1"/>
    <property type="molecule type" value="Genomic_DNA"/>
</dbReference>
<name>A0A0F6TDB8_9CORY</name>
<protein>
    <submittedName>
        <fullName evidence="2">Lipoprotein</fullName>
    </submittedName>
</protein>
<dbReference type="STRING" id="35755.UL82_04170"/>
<dbReference type="Proteomes" id="UP000033457">
    <property type="component" value="Chromosome"/>
</dbReference>
<reference evidence="1 3" key="1">
    <citation type="journal article" date="2015" name="Genome Announc.">
        <title>Complete Genome Sequence of Corynebacterium kutscheri DSM 20755, a Corynebacterial Type Strain with Remarkably Low G+C Content of Chromosomal DNA.</title>
        <authorList>
            <person name="Ruckert C."/>
            <person name="Albersmeier A."/>
            <person name="Winkler A."/>
            <person name="Tauch A."/>
        </authorList>
    </citation>
    <scope>NUCLEOTIDE SEQUENCE [LARGE SCALE GENOMIC DNA]</scope>
    <source>
        <strain evidence="1 3">DSM 20755</strain>
    </source>
</reference>
<keyword evidence="2" id="KW-0449">Lipoprotein</keyword>
<dbReference type="AlphaFoldDB" id="A0A0F6TDB8"/>
<accession>A0A0F6TDB8</accession>
<evidence type="ECO:0000313" key="2">
    <source>
        <dbReference type="EMBL" id="VEH06928.1"/>
    </source>
</evidence>
<proteinExistence type="predicted"/>
<dbReference type="KEGG" id="cku:UL82_04170"/>
<evidence type="ECO:0000313" key="1">
    <source>
        <dbReference type="EMBL" id="AKE41039.1"/>
    </source>
</evidence>
<dbReference type="Proteomes" id="UP000271380">
    <property type="component" value="Chromosome"/>
</dbReference>